<dbReference type="Proteomes" id="UP001497516">
    <property type="component" value="Chromosome 8"/>
</dbReference>
<dbReference type="SUPFAM" id="SSF55729">
    <property type="entry name" value="Acyl-CoA N-acyltransferases (Nat)"/>
    <property type="match status" value="1"/>
</dbReference>
<dbReference type="InterPro" id="IPR039143">
    <property type="entry name" value="GNPNAT1-like"/>
</dbReference>
<protein>
    <recommendedName>
        <fullName evidence="1">N-acetyltransferase domain-containing protein</fullName>
    </recommendedName>
</protein>
<evidence type="ECO:0000313" key="3">
    <source>
        <dbReference type="Proteomes" id="UP001497516"/>
    </source>
</evidence>
<evidence type="ECO:0000259" key="1">
    <source>
        <dbReference type="PROSITE" id="PS51186"/>
    </source>
</evidence>
<dbReference type="PROSITE" id="PS51186">
    <property type="entry name" value="GNAT"/>
    <property type="match status" value="1"/>
</dbReference>
<organism evidence="2 3">
    <name type="scientific">Linum trigynum</name>
    <dbReference type="NCBI Taxonomy" id="586398"/>
    <lineage>
        <taxon>Eukaryota</taxon>
        <taxon>Viridiplantae</taxon>
        <taxon>Streptophyta</taxon>
        <taxon>Embryophyta</taxon>
        <taxon>Tracheophyta</taxon>
        <taxon>Spermatophyta</taxon>
        <taxon>Magnoliopsida</taxon>
        <taxon>eudicotyledons</taxon>
        <taxon>Gunneridae</taxon>
        <taxon>Pentapetalae</taxon>
        <taxon>rosids</taxon>
        <taxon>fabids</taxon>
        <taxon>Malpighiales</taxon>
        <taxon>Linaceae</taxon>
        <taxon>Linum</taxon>
    </lineage>
</organism>
<dbReference type="PANTHER" id="PTHR13355:SF15">
    <property type="entry name" value="GCN5-RELATED N-ACETYLTRANSFERASE 3, CHLOROPLASTIC"/>
    <property type="match status" value="1"/>
</dbReference>
<accession>A0AAV2GEB9</accession>
<proteinExistence type="predicted"/>
<dbReference type="CDD" id="cd04301">
    <property type="entry name" value="NAT_SF"/>
    <property type="match status" value="1"/>
</dbReference>
<evidence type="ECO:0000313" key="2">
    <source>
        <dbReference type="EMBL" id="CAL1408083.1"/>
    </source>
</evidence>
<dbReference type="EMBL" id="OZ034821">
    <property type="protein sequence ID" value="CAL1408083.1"/>
    <property type="molecule type" value="Genomic_DNA"/>
</dbReference>
<sequence length="302" mass="32510">MDVAAISAVSLATLAAMKSSSACYCKSIAMEIRWARKPRSNSQNPTRTALNSISPVETSVPLYISANPSHVQPQQLRRLFALCNHSCHRFPKLIQRSEYGEAAATAAVEDVDVEKLGIALSHSSVLVSVFCKPRDIGIRDQEEEVKGGDGLMGLGDVLQRLIPPALMISPSNGQLVGFGRAVSDSGLTASIHDVVVVPQLRGMGIGKMILQKITRILISRDIYDIAALCSANERSFFNACGFGDDILGSTTMMYTRTAPTGENAGGDYQDHMAKRVGRKLLLIPPPRELPSLKVTVGECAED</sequence>
<keyword evidence="3" id="KW-1185">Reference proteome</keyword>
<reference evidence="2 3" key="1">
    <citation type="submission" date="2024-04" db="EMBL/GenBank/DDBJ databases">
        <authorList>
            <person name="Fracassetti M."/>
        </authorList>
    </citation>
    <scope>NUCLEOTIDE SEQUENCE [LARGE SCALE GENOMIC DNA]</scope>
</reference>
<feature type="domain" description="N-acetyltransferase" evidence="1">
    <location>
        <begin position="125"/>
        <end position="277"/>
    </location>
</feature>
<dbReference type="Gene3D" id="3.40.630.30">
    <property type="match status" value="1"/>
</dbReference>
<dbReference type="GO" id="GO:0008080">
    <property type="term" value="F:N-acetyltransferase activity"/>
    <property type="evidence" value="ECO:0007669"/>
    <property type="project" value="TreeGrafter"/>
</dbReference>
<name>A0AAV2GEB9_9ROSI</name>
<dbReference type="AlphaFoldDB" id="A0AAV2GEB9"/>
<gene>
    <name evidence="2" type="ORF">LTRI10_LOCUS47707</name>
</gene>
<dbReference type="InterPro" id="IPR000182">
    <property type="entry name" value="GNAT_dom"/>
</dbReference>
<dbReference type="InterPro" id="IPR016181">
    <property type="entry name" value="Acyl_CoA_acyltransferase"/>
</dbReference>
<dbReference type="PANTHER" id="PTHR13355">
    <property type="entry name" value="GLUCOSAMINE 6-PHOSPHATE N-ACETYLTRANSFERASE"/>
    <property type="match status" value="1"/>
</dbReference>
<dbReference type="Pfam" id="PF00583">
    <property type="entry name" value="Acetyltransf_1"/>
    <property type="match status" value="1"/>
</dbReference>